<dbReference type="AlphaFoldDB" id="A0A1M4MXT7"/>
<evidence type="ECO:0000256" key="1">
    <source>
        <dbReference type="ARBA" id="ARBA00023015"/>
    </source>
</evidence>
<dbReference type="PANTHER" id="PTHR46796">
    <property type="entry name" value="HTH-TYPE TRANSCRIPTIONAL ACTIVATOR RHAS-RELATED"/>
    <property type="match status" value="1"/>
</dbReference>
<evidence type="ECO:0000313" key="5">
    <source>
        <dbReference type="EMBL" id="SCM66588.1"/>
    </source>
</evidence>
<gene>
    <name evidence="5" type="ORF">KARMA_0767</name>
</gene>
<dbReference type="PANTHER" id="PTHR46796:SF15">
    <property type="entry name" value="BLL1074 PROTEIN"/>
    <property type="match status" value="1"/>
</dbReference>
<dbReference type="SMART" id="SM00342">
    <property type="entry name" value="HTH_ARAC"/>
    <property type="match status" value="1"/>
</dbReference>
<evidence type="ECO:0000313" key="6">
    <source>
        <dbReference type="Proteomes" id="UP000184085"/>
    </source>
</evidence>
<keyword evidence="2" id="KW-0238">DNA-binding</keyword>
<dbReference type="InterPro" id="IPR018060">
    <property type="entry name" value="HTH_AraC"/>
</dbReference>
<feature type="domain" description="HTH araC/xylS-type" evidence="4">
    <location>
        <begin position="142"/>
        <end position="242"/>
    </location>
</feature>
<keyword evidence="3" id="KW-0804">Transcription</keyword>
<name>A0A1M4MXT7_9RHOB</name>
<dbReference type="GO" id="GO:0003700">
    <property type="term" value="F:DNA-binding transcription factor activity"/>
    <property type="evidence" value="ECO:0007669"/>
    <property type="project" value="InterPro"/>
</dbReference>
<reference evidence="6" key="1">
    <citation type="submission" date="2016-09" db="EMBL/GenBank/DDBJ databases">
        <authorList>
            <person name="Wibberg D."/>
        </authorList>
    </citation>
    <scope>NUCLEOTIDE SEQUENCE [LARGE SCALE GENOMIC DNA]</scope>
</reference>
<protein>
    <submittedName>
        <fullName evidence="5">AraC family transcriptional regulator</fullName>
    </submittedName>
</protein>
<evidence type="ECO:0000259" key="4">
    <source>
        <dbReference type="PROSITE" id="PS01124"/>
    </source>
</evidence>
<evidence type="ECO:0000256" key="2">
    <source>
        <dbReference type="ARBA" id="ARBA00023125"/>
    </source>
</evidence>
<dbReference type="SUPFAM" id="SSF46689">
    <property type="entry name" value="Homeodomain-like"/>
    <property type="match status" value="1"/>
</dbReference>
<evidence type="ECO:0000256" key="3">
    <source>
        <dbReference type="ARBA" id="ARBA00023163"/>
    </source>
</evidence>
<dbReference type="EMBL" id="FMJB01000030">
    <property type="protein sequence ID" value="SCM66588.1"/>
    <property type="molecule type" value="Genomic_DNA"/>
</dbReference>
<dbReference type="Gene3D" id="1.10.10.60">
    <property type="entry name" value="Homeodomain-like"/>
    <property type="match status" value="1"/>
</dbReference>
<dbReference type="InterPro" id="IPR009057">
    <property type="entry name" value="Homeodomain-like_sf"/>
</dbReference>
<keyword evidence="6" id="KW-1185">Reference proteome</keyword>
<keyword evidence="1" id="KW-0805">Transcription regulation</keyword>
<proteinExistence type="predicted"/>
<dbReference type="InterPro" id="IPR050204">
    <property type="entry name" value="AraC_XylS_family_regulators"/>
</dbReference>
<dbReference type="GO" id="GO:0043565">
    <property type="term" value="F:sequence-specific DNA binding"/>
    <property type="evidence" value="ECO:0007669"/>
    <property type="project" value="InterPro"/>
</dbReference>
<organism evidence="5 6">
    <name type="scientific">Donghicola eburneus</name>
    <dbReference type="NCBI Taxonomy" id="393278"/>
    <lineage>
        <taxon>Bacteria</taxon>
        <taxon>Pseudomonadati</taxon>
        <taxon>Pseudomonadota</taxon>
        <taxon>Alphaproteobacteria</taxon>
        <taxon>Rhodobacterales</taxon>
        <taxon>Roseobacteraceae</taxon>
        <taxon>Donghicola</taxon>
    </lineage>
</organism>
<sequence>MQIPIGYQEVIETPKASRTTEALWTFLAGQTGTSVVLPDGRCDLILRASAAKPDKYVPIVTGPATFPYSVHFEKGDVWYGLRMRPERGVAVWGSQLLQARDHVARGSDAKALIPVLGETSCVGGPVDRLKRALPKNSATDSSKLTHAIDVIHSTGGRVRVEGLSGIVGCSPRHLNRLFCSNVGVKVKSYIQLAQFHRTLRLICSGGITLSQAAYEGGYADHAHMTRAFQAFGGFSPSAIPENLHLPGVFHTHV</sequence>
<dbReference type="PROSITE" id="PS01124">
    <property type="entry name" value="HTH_ARAC_FAMILY_2"/>
    <property type="match status" value="1"/>
</dbReference>
<dbReference type="Pfam" id="PF12833">
    <property type="entry name" value="HTH_18"/>
    <property type="match status" value="1"/>
</dbReference>
<dbReference type="Proteomes" id="UP000184085">
    <property type="component" value="Unassembled WGS sequence"/>
</dbReference>
<accession>A0A1M4MXT7</accession>